<keyword evidence="2" id="KW-1185">Reference proteome</keyword>
<dbReference type="Gene3D" id="3.30.1240.10">
    <property type="match status" value="1"/>
</dbReference>
<sequence>MALAADWRPKLVALDIDGTLIDHAGVLPDRVYAAVHRVIDAGVPVVLSTGRGWHSTRMVFDQLDLPPGFAVSSNGAVVVTYPPTEVIREVTFDPTDVLDRVAEFAPSALVATEEVGVGYRVSDHFPDGDLHGEIVKVSDEELRSRPVTRVVVRDPNSSVHDFIGLAHRLGLHGVSYFIGYTAWLDIAPEGVHKATGLSEVCARLGVSPADVLALGDGRNDIEMLRWAGRGVAIGDAPDEVKEAADAVTDGFAEWGTPNELARWF</sequence>
<proteinExistence type="predicted"/>
<reference evidence="1 2" key="1">
    <citation type="submission" date="2024-04" db="EMBL/GenBank/DDBJ databases">
        <title>Isolation of an actinomycete strain from pig manure.</title>
        <authorList>
            <person name="Gong T."/>
            <person name="Yu Z."/>
            <person name="An M."/>
            <person name="Wei C."/>
            <person name="Yang W."/>
            <person name="Liu L."/>
        </authorList>
    </citation>
    <scope>NUCLEOTIDE SEQUENCE [LARGE SCALE GENOMIC DNA]</scope>
    <source>
        <strain evidence="1 2">ZF39</strain>
    </source>
</reference>
<dbReference type="Pfam" id="PF08282">
    <property type="entry name" value="Hydrolase_3"/>
    <property type="match status" value="1"/>
</dbReference>
<dbReference type="Proteomes" id="UP001442841">
    <property type="component" value="Chromosome"/>
</dbReference>
<dbReference type="InterPro" id="IPR006379">
    <property type="entry name" value="HAD-SF_hydro_IIB"/>
</dbReference>
<dbReference type="Gene3D" id="3.40.50.1000">
    <property type="entry name" value="HAD superfamily/HAD-like"/>
    <property type="match status" value="1"/>
</dbReference>
<dbReference type="EC" id="3.1.3.-" evidence="1"/>
<keyword evidence="1" id="KW-0378">Hydrolase</keyword>
<dbReference type="RefSeq" id="WP_425307899.1">
    <property type="nucleotide sequence ID" value="NZ_CP154795.1"/>
</dbReference>
<protein>
    <submittedName>
        <fullName evidence="1">HAD family hydrolase</fullName>
        <ecNumber evidence="1">3.1.3.-</ecNumber>
    </submittedName>
</protein>
<dbReference type="InterPro" id="IPR036412">
    <property type="entry name" value="HAD-like_sf"/>
</dbReference>
<dbReference type="InterPro" id="IPR023214">
    <property type="entry name" value="HAD_sf"/>
</dbReference>
<name>A0ABZ3FP95_9ACTN</name>
<dbReference type="PANTHER" id="PTHR10000">
    <property type="entry name" value="PHOSPHOSERINE PHOSPHATASE"/>
    <property type="match status" value="1"/>
</dbReference>
<dbReference type="PANTHER" id="PTHR10000:SF8">
    <property type="entry name" value="HAD SUPERFAMILY HYDROLASE-LIKE, TYPE 3"/>
    <property type="match status" value="1"/>
</dbReference>
<dbReference type="GO" id="GO:0016787">
    <property type="term" value="F:hydrolase activity"/>
    <property type="evidence" value="ECO:0007669"/>
    <property type="project" value="UniProtKB-KW"/>
</dbReference>
<gene>
    <name evidence="1" type="ORF">AADG42_03805</name>
</gene>
<dbReference type="SUPFAM" id="SSF56784">
    <property type="entry name" value="HAD-like"/>
    <property type="match status" value="1"/>
</dbReference>
<accession>A0ABZ3FP95</accession>
<evidence type="ECO:0000313" key="2">
    <source>
        <dbReference type="Proteomes" id="UP001442841"/>
    </source>
</evidence>
<dbReference type="NCBIfam" id="TIGR01484">
    <property type="entry name" value="HAD-SF-IIB"/>
    <property type="match status" value="1"/>
</dbReference>
<organism evidence="1 2">
    <name type="scientific">Ammonicoccus fulvus</name>
    <dbReference type="NCBI Taxonomy" id="3138240"/>
    <lineage>
        <taxon>Bacteria</taxon>
        <taxon>Bacillati</taxon>
        <taxon>Actinomycetota</taxon>
        <taxon>Actinomycetes</taxon>
        <taxon>Propionibacteriales</taxon>
        <taxon>Propionibacteriaceae</taxon>
        <taxon>Ammonicoccus</taxon>
    </lineage>
</organism>
<evidence type="ECO:0000313" key="1">
    <source>
        <dbReference type="EMBL" id="XAN06471.1"/>
    </source>
</evidence>
<dbReference type="EMBL" id="CP154795">
    <property type="protein sequence ID" value="XAN06471.1"/>
    <property type="molecule type" value="Genomic_DNA"/>
</dbReference>